<feature type="region of interest" description="Disordered" evidence="1">
    <location>
        <begin position="33"/>
        <end position="59"/>
    </location>
</feature>
<sequence>MLPASAATPPPAYDRLDKKDAEEARHVRAQFLIHKVLNDPTPSSSSSSRAVRSRSRPPALVRVKQARVGVRLKKLRLAIRGVRARARRAVQRHLRNLRRLIARGGGGGRGSSSVRPAAAGPPPS</sequence>
<dbReference type="EMBL" id="NCVQ01000008">
    <property type="protein sequence ID" value="PWZ12983.1"/>
    <property type="molecule type" value="Genomic_DNA"/>
</dbReference>
<dbReference type="PANTHER" id="PTHR35687">
    <property type="entry name" value="OS07G0516700 PROTEIN"/>
    <property type="match status" value="1"/>
</dbReference>
<proteinExistence type="predicted"/>
<dbReference type="PANTHER" id="PTHR35687:SF5">
    <property type="match status" value="1"/>
</dbReference>
<protein>
    <submittedName>
        <fullName evidence="2">Uncharacterized protein</fullName>
    </submittedName>
</protein>
<feature type="compositionally biased region" description="Low complexity" evidence="1">
    <location>
        <begin position="40"/>
        <end position="50"/>
    </location>
</feature>
<accession>A0A3L6DY41</accession>
<name>A0A3L6DY41_MAIZE</name>
<dbReference type="Proteomes" id="UP000251960">
    <property type="component" value="Chromosome 7"/>
</dbReference>
<evidence type="ECO:0000256" key="1">
    <source>
        <dbReference type="SAM" id="MobiDB-lite"/>
    </source>
</evidence>
<dbReference type="AlphaFoldDB" id="A0A3L6DY41"/>
<organism evidence="2">
    <name type="scientific">Zea mays</name>
    <name type="common">Maize</name>
    <dbReference type="NCBI Taxonomy" id="4577"/>
    <lineage>
        <taxon>Eukaryota</taxon>
        <taxon>Viridiplantae</taxon>
        <taxon>Streptophyta</taxon>
        <taxon>Embryophyta</taxon>
        <taxon>Tracheophyta</taxon>
        <taxon>Spermatophyta</taxon>
        <taxon>Magnoliopsida</taxon>
        <taxon>Liliopsida</taxon>
        <taxon>Poales</taxon>
        <taxon>Poaceae</taxon>
        <taxon>PACMAD clade</taxon>
        <taxon>Panicoideae</taxon>
        <taxon>Andropogonodae</taxon>
        <taxon>Andropogoneae</taxon>
        <taxon>Tripsacinae</taxon>
        <taxon>Zea</taxon>
    </lineage>
</organism>
<feature type="region of interest" description="Disordered" evidence="1">
    <location>
        <begin position="100"/>
        <end position="124"/>
    </location>
</feature>
<comment type="caution">
    <text evidence="2">The sequence shown here is derived from an EMBL/GenBank/DDBJ whole genome shotgun (WGS) entry which is preliminary data.</text>
</comment>
<evidence type="ECO:0000313" key="2">
    <source>
        <dbReference type="EMBL" id="PWZ12983.1"/>
    </source>
</evidence>
<gene>
    <name evidence="2" type="ORF">Zm00014a_038063</name>
</gene>
<reference evidence="2" key="1">
    <citation type="journal article" date="2018" name="Nat. Genet.">
        <title>Extensive intraspecific gene order and gene structural variations between Mo17 and other maize genomes.</title>
        <authorList>
            <person name="Sun S."/>
            <person name="Zhou Y."/>
            <person name="Chen J."/>
            <person name="Shi J."/>
            <person name="Zhao H."/>
            <person name="Zhao H."/>
            <person name="Song W."/>
            <person name="Zhang M."/>
            <person name="Cui Y."/>
            <person name="Dong X."/>
            <person name="Liu H."/>
            <person name="Ma X."/>
            <person name="Jiao Y."/>
            <person name="Wang B."/>
            <person name="Wei X."/>
            <person name="Stein J.C."/>
            <person name="Glaubitz J.C."/>
            <person name="Lu F."/>
            <person name="Yu G."/>
            <person name="Liang C."/>
            <person name="Fengler K."/>
            <person name="Li B."/>
            <person name="Rafalski A."/>
            <person name="Schnable P.S."/>
            <person name="Ware D.H."/>
            <person name="Buckler E.S."/>
            <person name="Lai J."/>
        </authorList>
    </citation>
    <scope>NUCLEOTIDE SEQUENCE [LARGE SCALE GENOMIC DNA]</scope>
    <source>
        <tissue evidence="2">Seedling</tissue>
    </source>
</reference>